<accession>A0ABV4UP32</accession>
<dbReference type="Proteomes" id="UP001575652">
    <property type="component" value="Unassembled WGS sequence"/>
</dbReference>
<organism evidence="1 2">
    <name type="scientific">Arthrobacter halodurans</name>
    <dbReference type="NCBI Taxonomy" id="516699"/>
    <lineage>
        <taxon>Bacteria</taxon>
        <taxon>Bacillati</taxon>
        <taxon>Actinomycetota</taxon>
        <taxon>Actinomycetes</taxon>
        <taxon>Micrococcales</taxon>
        <taxon>Micrococcaceae</taxon>
        <taxon>Arthrobacter</taxon>
    </lineage>
</organism>
<protein>
    <submittedName>
        <fullName evidence="1">Pyridoxamine 5'-phosphate oxidase family protein</fullName>
    </submittedName>
</protein>
<dbReference type="InterPro" id="IPR024747">
    <property type="entry name" value="Pyridox_Oxase-rel"/>
</dbReference>
<keyword evidence="2" id="KW-1185">Reference proteome</keyword>
<dbReference type="Gene3D" id="2.30.110.10">
    <property type="entry name" value="Electron Transport, Fmn-binding Protein, Chain A"/>
    <property type="match status" value="1"/>
</dbReference>
<sequence>MMFSHADDNPVLVLDAEQCWRLLDHSKHGRIALSVGGEVDIVPVNYAAADGKIYLRTGPGTKLAELTVNPKVAFEADGILSEEAWSVVIRGRARSLETEAEIATARGAGVVPWVPTVKESWVEIVPAQITGRHFQLGPQPEMFDEY</sequence>
<dbReference type="InterPro" id="IPR012349">
    <property type="entry name" value="Split_barrel_FMN-bd"/>
</dbReference>
<dbReference type="SUPFAM" id="SSF50475">
    <property type="entry name" value="FMN-binding split barrel"/>
    <property type="match status" value="1"/>
</dbReference>
<name>A0ABV4UP32_9MICC</name>
<reference evidence="1 2" key="1">
    <citation type="submission" date="2024-09" db="EMBL/GenBank/DDBJ databases">
        <authorList>
            <person name="Salinas-Garcia M.A."/>
            <person name="Prieme A."/>
        </authorList>
    </citation>
    <scope>NUCLEOTIDE SEQUENCE [LARGE SCALE GENOMIC DNA]</scope>
    <source>
        <strain evidence="1 2">DSM 21081</strain>
    </source>
</reference>
<comment type="caution">
    <text evidence="1">The sequence shown here is derived from an EMBL/GenBank/DDBJ whole genome shotgun (WGS) entry which is preliminary data.</text>
</comment>
<proteinExistence type="predicted"/>
<dbReference type="Pfam" id="PF12900">
    <property type="entry name" value="Pyridox_ox_2"/>
    <property type="match status" value="1"/>
</dbReference>
<evidence type="ECO:0000313" key="2">
    <source>
        <dbReference type="Proteomes" id="UP001575652"/>
    </source>
</evidence>
<evidence type="ECO:0000313" key="1">
    <source>
        <dbReference type="EMBL" id="MFB0835414.1"/>
    </source>
</evidence>
<dbReference type="EMBL" id="JBHDLJ010000010">
    <property type="protein sequence ID" value="MFB0835414.1"/>
    <property type="molecule type" value="Genomic_DNA"/>
</dbReference>
<dbReference type="RefSeq" id="WP_373972584.1">
    <property type="nucleotide sequence ID" value="NZ_JBHDLJ010000010.1"/>
</dbReference>
<gene>
    <name evidence="1" type="ORF">ACETWP_12520</name>
</gene>